<accession>A0A540X778</accession>
<feature type="chain" id="PRO_5022017059" description="Lipoprotein" evidence="1">
    <location>
        <begin position="22"/>
        <end position="207"/>
    </location>
</feature>
<evidence type="ECO:0000313" key="2">
    <source>
        <dbReference type="EMBL" id="TQF17058.1"/>
    </source>
</evidence>
<name>A0A540X778_9BACT</name>
<protein>
    <recommendedName>
        <fullName evidence="4">Lipoprotein</fullName>
    </recommendedName>
</protein>
<evidence type="ECO:0008006" key="4">
    <source>
        <dbReference type="Google" id="ProtNLM"/>
    </source>
</evidence>
<comment type="caution">
    <text evidence="2">The sequence shown here is derived from an EMBL/GenBank/DDBJ whole genome shotgun (WGS) entry which is preliminary data.</text>
</comment>
<evidence type="ECO:0000256" key="1">
    <source>
        <dbReference type="SAM" id="SignalP"/>
    </source>
</evidence>
<evidence type="ECO:0000313" key="3">
    <source>
        <dbReference type="Proteomes" id="UP000315369"/>
    </source>
</evidence>
<dbReference type="PROSITE" id="PS51257">
    <property type="entry name" value="PROKAR_LIPOPROTEIN"/>
    <property type="match status" value="1"/>
</dbReference>
<feature type="signal peptide" evidence="1">
    <location>
        <begin position="1"/>
        <end position="21"/>
    </location>
</feature>
<organism evidence="2 3">
    <name type="scientific">Myxococcus llanfairpwllgwyngyllgogerychwyrndrobwllllantysiliogogogochensis</name>
    <dbReference type="NCBI Taxonomy" id="2590453"/>
    <lineage>
        <taxon>Bacteria</taxon>
        <taxon>Pseudomonadati</taxon>
        <taxon>Myxococcota</taxon>
        <taxon>Myxococcia</taxon>
        <taxon>Myxococcales</taxon>
        <taxon>Cystobacterineae</taxon>
        <taxon>Myxococcaceae</taxon>
        <taxon>Myxococcus</taxon>
    </lineage>
</organism>
<gene>
    <name evidence="2" type="ORF">FJV41_05120</name>
</gene>
<dbReference type="EMBL" id="VIFM01000013">
    <property type="protein sequence ID" value="TQF17058.1"/>
    <property type="molecule type" value="Genomic_DNA"/>
</dbReference>
<dbReference type="OrthoDB" id="5509417at2"/>
<keyword evidence="3" id="KW-1185">Reference proteome</keyword>
<keyword evidence="1" id="KW-0732">Signal</keyword>
<dbReference type="AlphaFoldDB" id="A0A540X778"/>
<dbReference type="RefSeq" id="WP_141641271.1">
    <property type="nucleotide sequence ID" value="NZ_VIFM01000013.1"/>
</dbReference>
<proteinExistence type="predicted"/>
<dbReference type="Proteomes" id="UP000315369">
    <property type="component" value="Unassembled WGS sequence"/>
</dbReference>
<sequence>MPPRSARRPSALLLASLLSLAACGDDAVSDPPLDSSIEHYEDSGETFRVTYDEGWMAFDEHRSAEFESGAPRTLRLCGLNDPSSVVADDETSACVSVRFDKEVLGAGPVTLAVAGDAIAAPTDSFRDITFTPRKGHSPEILAVFVATGCYGTVPKEALTQEVAGQLVLEENSDTRVRGRLVLRSVGKTAGRCSGDGAEVALSFDVAR</sequence>
<reference evidence="2 3" key="1">
    <citation type="submission" date="2019-06" db="EMBL/GenBank/DDBJ databases">
        <authorList>
            <person name="Livingstone P."/>
            <person name="Whitworth D."/>
        </authorList>
    </citation>
    <scope>NUCLEOTIDE SEQUENCE [LARGE SCALE GENOMIC DNA]</scope>
    <source>
        <strain evidence="2 3">AM401</strain>
    </source>
</reference>